<reference evidence="2 3" key="1">
    <citation type="journal article" date="2016" name="Nat. Commun.">
        <title>Thousands of microbial genomes shed light on interconnected biogeochemical processes in an aquifer system.</title>
        <authorList>
            <person name="Anantharaman K."/>
            <person name="Brown C.T."/>
            <person name="Hug L.A."/>
            <person name="Sharon I."/>
            <person name="Castelle C.J."/>
            <person name="Probst A.J."/>
            <person name="Thomas B.C."/>
            <person name="Singh A."/>
            <person name="Wilkins M.J."/>
            <person name="Karaoz U."/>
            <person name="Brodie E.L."/>
            <person name="Williams K.H."/>
            <person name="Hubbard S.S."/>
            <person name="Banfield J.F."/>
        </authorList>
    </citation>
    <scope>NUCLEOTIDE SEQUENCE [LARGE SCALE GENOMIC DNA]</scope>
</reference>
<evidence type="ECO:0000313" key="3">
    <source>
        <dbReference type="Proteomes" id="UP000179381"/>
    </source>
</evidence>
<dbReference type="AlphaFoldDB" id="A0A1F6XC53"/>
<sequence length="350" mass="34898">MTVSAAPVMSGTLSGPNCTIALNASSCTTTLTWNVTNPEVVGGSQVTSSYPSAGTVVTPPVTTGTADSGTKSSVTIPYSSRTFYLYNNAKSLVPTSPSGGGIVVTATCTSGTSWNGTLCAEDPVSQPDLVANGPSPSSATVDTPVTFSGLVTNQGSASTGSSFLNFFQLSTSAGGGNPVFTAISANSAGPLAAGTPANVSSSSYTFASGQCSANTCSVRLCADNNMSMSGTIAESDNNNNCSLWVNVAVSDAPGPVSCVSDLSSATIGQEVTWTATASGGTPPYSYSWNGTDVSGGTGNPYVKAYTTSGQKSMSMSVTDSLLAPIGSANCVTASGASTLPVYKTPTYKEI</sequence>
<name>A0A1F6XC53_9BACT</name>
<dbReference type="EMBL" id="MFVH01000024">
    <property type="protein sequence ID" value="OGI91666.1"/>
    <property type="molecule type" value="Genomic_DNA"/>
</dbReference>
<dbReference type="Pfam" id="PF07705">
    <property type="entry name" value="CARDB"/>
    <property type="match status" value="1"/>
</dbReference>
<dbReference type="Proteomes" id="UP000179381">
    <property type="component" value="Unassembled WGS sequence"/>
</dbReference>
<gene>
    <name evidence="2" type="ORF">A2933_02105</name>
</gene>
<proteinExistence type="predicted"/>
<feature type="domain" description="CARDB" evidence="1">
    <location>
        <begin position="126"/>
        <end position="241"/>
    </location>
</feature>
<comment type="caution">
    <text evidence="2">The sequence shown here is derived from an EMBL/GenBank/DDBJ whole genome shotgun (WGS) entry which is preliminary data.</text>
</comment>
<accession>A0A1F6XC53</accession>
<organism evidence="2 3">
    <name type="scientific">Candidatus Nomurabacteria bacterium RIFCSPLOWO2_01_FULL_46_18</name>
    <dbReference type="NCBI Taxonomy" id="1801783"/>
    <lineage>
        <taxon>Bacteria</taxon>
        <taxon>Candidatus Nomuraibacteriota</taxon>
    </lineage>
</organism>
<dbReference type="InterPro" id="IPR013783">
    <property type="entry name" value="Ig-like_fold"/>
</dbReference>
<dbReference type="InterPro" id="IPR011635">
    <property type="entry name" value="CARDB"/>
</dbReference>
<evidence type="ECO:0000259" key="1">
    <source>
        <dbReference type="Pfam" id="PF07705"/>
    </source>
</evidence>
<protein>
    <recommendedName>
        <fullName evidence="1">CARDB domain-containing protein</fullName>
    </recommendedName>
</protein>
<evidence type="ECO:0000313" key="2">
    <source>
        <dbReference type="EMBL" id="OGI91666.1"/>
    </source>
</evidence>
<dbReference type="Gene3D" id="2.60.40.10">
    <property type="entry name" value="Immunoglobulins"/>
    <property type="match status" value="1"/>
</dbReference>